<accession>A0AA40ZUN7</accession>
<keyword evidence="2" id="KW-1185">Reference proteome</keyword>
<evidence type="ECO:0000313" key="2">
    <source>
        <dbReference type="Proteomes" id="UP000698924"/>
    </source>
</evidence>
<evidence type="ECO:0000313" key="1">
    <source>
        <dbReference type="EMBL" id="MBM6858044.1"/>
    </source>
</evidence>
<protein>
    <submittedName>
        <fullName evidence="1">Uncharacterized protein</fullName>
    </submittedName>
</protein>
<dbReference type="RefSeq" id="WP_021848211.1">
    <property type="nucleotide sequence ID" value="NZ_JAAZTS010000016.1"/>
</dbReference>
<gene>
    <name evidence="1" type="ORF">H6D15_10610</name>
</gene>
<name>A0AA40ZUN7_9BACT</name>
<dbReference type="EMBL" id="JACJMO010000016">
    <property type="protein sequence ID" value="MBM6858044.1"/>
    <property type="molecule type" value="Genomic_DNA"/>
</dbReference>
<organism evidence="1 2">
    <name type="scientific">Caecibacteroides pullorum</name>
    <dbReference type="NCBI Taxonomy" id="2725562"/>
    <lineage>
        <taxon>Bacteria</taxon>
        <taxon>Pseudomonadati</taxon>
        <taxon>Bacteroidota</taxon>
        <taxon>Bacteroidia</taxon>
        <taxon>Bacteroidales</taxon>
        <taxon>Bacteroidaceae</taxon>
        <taxon>Caecibacteroides</taxon>
    </lineage>
</organism>
<reference evidence="1 2" key="1">
    <citation type="journal article" date="2021" name="Sci. Rep.">
        <title>The distribution of antibiotic resistance genes in chicken gut microbiota commensals.</title>
        <authorList>
            <person name="Juricova H."/>
            <person name="Matiasovicova J."/>
            <person name="Kubasova T."/>
            <person name="Cejkova D."/>
            <person name="Rychlik I."/>
        </authorList>
    </citation>
    <scope>NUCLEOTIDE SEQUENCE [LARGE SCALE GENOMIC DNA]</scope>
    <source>
        <strain evidence="1 2">An421</strain>
    </source>
</reference>
<sequence>MKAAYFFSPHLGEYIMQLQHVVPVDGRLLSEESLARRARMSKTTVERIKKG</sequence>
<dbReference type="Proteomes" id="UP000698924">
    <property type="component" value="Unassembled WGS sequence"/>
</dbReference>
<comment type="caution">
    <text evidence="1">The sequence shown here is derived from an EMBL/GenBank/DDBJ whole genome shotgun (WGS) entry which is preliminary data.</text>
</comment>
<dbReference type="AlphaFoldDB" id="A0AA40ZUN7"/>
<proteinExistence type="predicted"/>